<evidence type="ECO:0000313" key="3">
    <source>
        <dbReference type="Proteomes" id="UP000530660"/>
    </source>
</evidence>
<feature type="region of interest" description="Disordered" evidence="1">
    <location>
        <begin position="216"/>
        <end position="248"/>
    </location>
</feature>
<name>A0A7J7IC97_9RHOD</name>
<dbReference type="OrthoDB" id="10610110at2759"/>
<keyword evidence="3" id="KW-1185">Reference proteome</keyword>
<dbReference type="Proteomes" id="UP000530660">
    <property type="component" value="Unassembled WGS sequence"/>
</dbReference>
<reference evidence="2 3" key="1">
    <citation type="journal article" date="2020" name="J. Phycol.">
        <title>Comparative genome analysis reveals Cyanidiococcus gen. nov., a new extremophilic red algal genus sister to Cyanidioschyzon (Cyanidioschyzonaceae, Rhodophyta).</title>
        <authorList>
            <person name="Liu S.-L."/>
            <person name="Chiang Y.-R."/>
            <person name="Yoon H.S."/>
            <person name="Fu H.-Y."/>
        </authorList>
    </citation>
    <scope>NUCLEOTIDE SEQUENCE [LARGE SCALE GENOMIC DNA]</scope>
    <source>
        <strain evidence="2 3">THAL066</strain>
    </source>
</reference>
<feature type="compositionally biased region" description="Low complexity" evidence="1">
    <location>
        <begin position="237"/>
        <end position="248"/>
    </location>
</feature>
<evidence type="ECO:0000256" key="1">
    <source>
        <dbReference type="SAM" id="MobiDB-lite"/>
    </source>
</evidence>
<comment type="caution">
    <text evidence="2">The sequence shown here is derived from an EMBL/GenBank/DDBJ whole genome shotgun (WGS) entry which is preliminary data.</text>
</comment>
<dbReference type="EMBL" id="VWRR01000018">
    <property type="protein sequence ID" value="KAF6000715.1"/>
    <property type="molecule type" value="Genomic_DNA"/>
</dbReference>
<dbReference type="AlphaFoldDB" id="A0A7J7IC97"/>
<proteinExistence type="predicted"/>
<protein>
    <submittedName>
        <fullName evidence="2">Uncharacterized protein</fullName>
    </submittedName>
</protein>
<evidence type="ECO:0000313" key="2">
    <source>
        <dbReference type="EMBL" id="KAF6000715.1"/>
    </source>
</evidence>
<organism evidence="2 3">
    <name type="scientific">Cyanidiococcus yangmingshanensis</name>
    <dbReference type="NCBI Taxonomy" id="2690220"/>
    <lineage>
        <taxon>Eukaryota</taxon>
        <taxon>Rhodophyta</taxon>
        <taxon>Bangiophyceae</taxon>
        <taxon>Cyanidiales</taxon>
        <taxon>Cyanidiaceae</taxon>
        <taxon>Cyanidiococcus</taxon>
    </lineage>
</organism>
<gene>
    <name evidence="2" type="ORF">F1559_002036</name>
</gene>
<accession>A0A7J7IC97</accession>
<sequence length="730" mass="82085">MVEEFLELPASWQHWLLEGSTEVDAVFEEVVALTHAGYIVRPPVFRRLIGYILTSPTHDVAQGRIFLWAEAVRSARLGPALRNLQCRQRQPRQLQLDEAFGKALRTRARADSGNFDECWMKLALMLLGWPAMPDIEDGEDTKTNQEWRGNRCSDGTRFLVSLLRTFLRLGMRLERPQDLPSALAFYLANLPVEPTEIQWMHIPTRSANKSLSVSLNQDCMRPGSSKPQPRVQRAWPSHSSRSQSGSDSEALQFGQVAQVAANSISAVSNTTDPTRWLDICASGSTWKQVVERGDVDTEHIRRNVILFLEALMSLLSNETAPEKAIEDADSTNTVFEKSSCPKVDLNGVTSLRSLFEESARLECTRRLRSGLFQSLPNMLVQVLRLCLDTFSSMTSDCDAALANRLDSKLKNDHPEKAPKPDVTYAVRQHIDCFQRPNGNATIEEPFRALALLSTALDLCAAYVSALENSRFKASERRHLRASFHNDLAALLMENSHPGERHMNGDYSGKRGTHKVAGCRDLDHLDSNFLTVPRSPLALFIAMPGRAMFKLPICDLILDSYFTFKPADEEWNHWRFKEPSLEKLVRHSLLLRPLATSDDRPPSPVAASTDDSTNLNSKYVNGVDLQAVKSSTDCLIQKCSDTGRYEEYLLTMMGLLDGYLGGLQLAAYPKSNLLSLNALWRDASSSFIQFLDAVSWNPVWVFWRKRILSQLDALDELFQAVQTIRKQKSVG</sequence>